<dbReference type="RefSeq" id="WP_290296195.1">
    <property type="nucleotide sequence ID" value="NZ_JAUFQR010000001.1"/>
</dbReference>
<accession>A0ABV7XUJ1</accession>
<sequence>MKNTFLLIPYVVAALFGTKVSAQVKGNQTLGNSSINLSTAFFDASSSTLWNGASPAATNVGKGFLFPRADLRSLVLTNSGSFLASNNPNRFDGIIVYNTASGTTPATGSGIGNQTVAPGFYYFSNPGSPTTVATGQWLPLGGTPPKVNVLTTETVTNTLVNSAQVYAIKGQFTASGASTGVSIPAPAGITAMYGITIYKAGTNTVYDRSLYSYDTTSGSAVTGSPSMSVVYPNGTYDYVLEYLKN</sequence>
<organism evidence="1 2">
    <name type="scientific">Chryseobacterium tructae</name>
    <dbReference type="NCBI Taxonomy" id="1037380"/>
    <lineage>
        <taxon>Bacteria</taxon>
        <taxon>Pseudomonadati</taxon>
        <taxon>Bacteroidota</taxon>
        <taxon>Flavobacteriia</taxon>
        <taxon>Flavobacteriales</taxon>
        <taxon>Weeksellaceae</taxon>
        <taxon>Chryseobacterium group</taxon>
        <taxon>Chryseobacterium</taxon>
    </lineage>
</organism>
<proteinExistence type="predicted"/>
<evidence type="ECO:0000313" key="1">
    <source>
        <dbReference type="EMBL" id="MFC3756006.1"/>
    </source>
</evidence>
<comment type="caution">
    <text evidence="1">The sequence shown here is derived from an EMBL/GenBank/DDBJ whole genome shotgun (WGS) entry which is preliminary data.</text>
</comment>
<reference evidence="2" key="1">
    <citation type="journal article" date="2019" name="Int. J. Syst. Evol. Microbiol.">
        <title>The Global Catalogue of Microorganisms (GCM) 10K type strain sequencing project: providing services to taxonomists for standard genome sequencing and annotation.</title>
        <authorList>
            <consortium name="The Broad Institute Genomics Platform"/>
            <consortium name="The Broad Institute Genome Sequencing Center for Infectious Disease"/>
            <person name="Wu L."/>
            <person name="Ma J."/>
        </authorList>
    </citation>
    <scope>NUCLEOTIDE SEQUENCE [LARGE SCALE GENOMIC DNA]</scope>
    <source>
        <strain evidence="2">CECT 7798</strain>
    </source>
</reference>
<evidence type="ECO:0000313" key="2">
    <source>
        <dbReference type="Proteomes" id="UP001595735"/>
    </source>
</evidence>
<protein>
    <submittedName>
        <fullName evidence="1">Uncharacterized protein</fullName>
    </submittedName>
</protein>
<name>A0ABV7XUJ1_9FLAO</name>
<keyword evidence="2" id="KW-1185">Reference proteome</keyword>
<dbReference type="Proteomes" id="UP001595735">
    <property type="component" value="Unassembled WGS sequence"/>
</dbReference>
<gene>
    <name evidence="1" type="ORF">ACFONJ_08525</name>
</gene>
<dbReference type="EMBL" id="JBHRYO010000002">
    <property type="protein sequence ID" value="MFC3756006.1"/>
    <property type="molecule type" value="Genomic_DNA"/>
</dbReference>